<evidence type="ECO:0000313" key="1">
    <source>
        <dbReference type="EMBL" id="KYC66906.1"/>
    </source>
</evidence>
<gene>
    <name evidence="1" type="ORF">B4098_2243</name>
</gene>
<dbReference type="EMBL" id="LQYG01000003">
    <property type="protein sequence ID" value="KYC66906.1"/>
    <property type="molecule type" value="Genomic_DNA"/>
</dbReference>
<proteinExistence type="predicted"/>
<name>A0A150KBW8_HEYCO</name>
<reference evidence="1 2" key="1">
    <citation type="submission" date="2016-01" db="EMBL/GenBank/DDBJ databases">
        <title>Genome Sequences of Twelve Sporeforming Bacillus Species Isolated from Foods.</title>
        <authorList>
            <person name="Berendsen E.M."/>
            <person name="Wells-Bennik M.H."/>
            <person name="Krawcyk A.O."/>
            <person name="De Jong A."/>
            <person name="Holsappel S."/>
            <person name="Eijlander R.T."/>
            <person name="Kuipers O.P."/>
        </authorList>
    </citation>
    <scope>NUCLEOTIDE SEQUENCE [LARGE SCALE GENOMIC DNA]</scope>
    <source>
        <strain evidence="1 2">B4098</strain>
    </source>
</reference>
<dbReference type="PATRIC" id="fig|1398.26.peg.2950"/>
<sequence>MCSAALISIKNNSTGQVRLRRFAFKRPFCSERDTSGKMKIIRRIFLG</sequence>
<protein>
    <submittedName>
        <fullName evidence="1">Uncharacterized protein</fullName>
    </submittedName>
</protein>
<dbReference type="Proteomes" id="UP000075288">
    <property type="component" value="Unassembled WGS sequence"/>
</dbReference>
<evidence type="ECO:0000313" key="2">
    <source>
        <dbReference type="Proteomes" id="UP000075288"/>
    </source>
</evidence>
<organism evidence="1 2">
    <name type="scientific">Heyndrickxia coagulans</name>
    <name type="common">Weizmannia coagulans</name>
    <dbReference type="NCBI Taxonomy" id="1398"/>
    <lineage>
        <taxon>Bacteria</taxon>
        <taxon>Bacillati</taxon>
        <taxon>Bacillota</taxon>
        <taxon>Bacilli</taxon>
        <taxon>Bacillales</taxon>
        <taxon>Bacillaceae</taxon>
        <taxon>Heyndrickxia</taxon>
    </lineage>
</organism>
<comment type="caution">
    <text evidence="1">The sequence shown here is derived from an EMBL/GenBank/DDBJ whole genome shotgun (WGS) entry which is preliminary data.</text>
</comment>
<accession>A0A150KBW8</accession>
<dbReference type="AlphaFoldDB" id="A0A150KBW8"/>